<evidence type="ECO:0000313" key="2">
    <source>
        <dbReference type="Proteomes" id="UP001157502"/>
    </source>
</evidence>
<reference evidence="1" key="1">
    <citation type="submission" date="2021-05" db="EMBL/GenBank/DDBJ databases">
        <authorList>
            <person name="Pan Q."/>
            <person name="Jouanno E."/>
            <person name="Zahm M."/>
            <person name="Klopp C."/>
            <person name="Cabau C."/>
            <person name="Louis A."/>
            <person name="Berthelot C."/>
            <person name="Parey E."/>
            <person name="Roest Crollius H."/>
            <person name="Montfort J."/>
            <person name="Robinson-Rechavi M."/>
            <person name="Bouchez O."/>
            <person name="Lampietro C."/>
            <person name="Lopez Roques C."/>
            <person name="Donnadieu C."/>
            <person name="Postlethwait J."/>
            <person name="Bobe J."/>
            <person name="Dillon D."/>
            <person name="Chandos A."/>
            <person name="von Hippel F."/>
            <person name="Guiguen Y."/>
        </authorList>
    </citation>
    <scope>NUCLEOTIDE SEQUENCE</scope>
    <source>
        <strain evidence="1">YG-Jan2019</strain>
    </source>
</reference>
<protein>
    <submittedName>
        <fullName evidence="1">Uncharacterized protein</fullName>
    </submittedName>
</protein>
<dbReference type="EMBL" id="CM055728">
    <property type="protein sequence ID" value="KAJ8016549.1"/>
    <property type="molecule type" value="Genomic_DNA"/>
</dbReference>
<proteinExistence type="predicted"/>
<dbReference type="Proteomes" id="UP001157502">
    <property type="component" value="Chromosome 1"/>
</dbReference>
<sequence>MTGLCPLLFLLFCISGACSAFKICAFHVKNLDIDKSANYAVMHTLTRVVSRCDICLLQDVKDKRGKITSALVGRLNRYRSSYDDSYYYKSVASGLLGSTPNDTEQYVYFYRNETVQLIDQYQYADKKNDFERDPFVVRFQAKDTVVEDFALIPLHTEAIEATNEIDKLYDVFQEVKLKWKTTQVMFLGTLNAACGHMTRKDKANIRLFSIPGFYWLIGDKVDTTVAANSNCAYDRIVIHGQSFLKAIVPYSAGVFNIAKEYKLSVRKALDVSDHFPVEVELKTRSSGQIQAQVQPVLLIAIFVATYVLHILPLTNVV</sequence>
<keyword evidence="2" id="KW-1185">Reference proteome</keyword>
<gene>
    <name evidence="1" type="ORF">DPEC_G00008400</name>
</gene>
<accession>A0ACC2HKN5</accession>
<comment type="caution">
    <text evidence="1">The sequence shown here is derived from an EMBL/GenBank/DDBJ whole genome shotgun (WGS) entry which is preliminary data.</text>
</comment>
<name>A0ACC2HKN5_DALPE</name>
<organism evidence="1 2">
    <name type="scientific">Dallia pectoralis</name>
    <name type="common">Alaska blackfish</name>
    <dbReference type="NCBI Taxonomy" id="75939"/>
    <lineage>
        <taxon>Eukaryota</taxon>
        <taxon>Metazoa</taxon>
        <taxon>Chordata</taxon>
        <taxon>Craniata</taxon>
        <taxon>Vertebrata</taxon>
        <taxon>Euteleostomi</taxon>
        <taxon>Actinopterygii</taxon>
        <taxon>Neopterygii</taxon>
        <taxon>Teleostei</taxon>
        <taxon>Protacanthopterygii</taxon>
        <taxon>Esociformes</taxon>
        <taxon>Umbridae</taxon>
        <taxon>Dallia</taxon>
    </lineage>
</organism>
<evidence type="ECO:0000313" key="1">
    <source>
        <dbReference type="EMBL" id="KAJ8016549.1"/>
    </source>
</evidence>